<name>A0A5N6LVA4_9ASTR</name>
<comment type="caution">
    <text evidence="1">The sequence shown here is derived from an EMBL/GenBank/DDBJ whole genome shotgun (WGS) entry which is preliminary data.</text>
</comment>
<dbReference type="Proteomes" id="UP000326396">
    <property type="component" value="Linkage Group LG8"/>
</dbReference>
<dbReference type="OrthoDB" id="1938712at2759"/>
<evidence type="ECO:0008006" key="3">
    <source>
        <dbReference type="Google" id="ProtNLM"/>
    </source>
</evidence>
<keyword evidence="2" id="KW-1185">Reference proteome</keyword>
<sequence length="96" mass="10777">MSKTTEARHLNKTAERLAADTSLPIEELIQPTTRGSCSSTPGMKKDIALYVGKCLTCSKVKAEHQKPSGLLQQPEIPHWKWEQISMDFITKLPRTL</sequence>
<organism evidence="1 2">
    <name type="scientific">Mikania micrantha</name>
    <name type="common">bitter vine</name>
    <dbReference type="NCBI Taxonomy" id="192012"/>
    <lineage>
        <taxon>Eukaryota</taxon>
        <taxon>Viridiplantae</taxon>
        <taxon>Streptophyta</taxon>
        <taxon>Embryophyta</taxon>
        <taxon>Tracheophyta</taxon>
        <taxon>Spermatophyta</taxon>
        <taxon>Magnoliopsida</taxon>
        <taxon>eudicotyledons</taxon>
        <taxon>Gunneridae</taxon>
        <taxon>Pentapetalae</taxon>
        <taxon>asterids</taxon>
        <taxon>campanulids</taxon>
        <taxon>Asterales</taxon>
        <taxon>Asteraceae</taxon>
        <taxon>Asteroideae</taxon>
        <taxon>Heliantheae alliance</taxon>
        <taxon>Eupatorieae</taxon>
        <taxon>Mikania</taxon>
    </lineage>
</organism>
<gene>
    <name evidence="1" type="ORF">E3N88_38582</name>
</gene>
<dbReference type="EMBL" id="SZYD01000018">
    <property type="protein sequence ID" value="KAD2805205.1"/>
    <property type="molecule type" value="Genomic_DNA"/>
</dbReference>
<protein>
    <recommendedName>
        <fullName evidence="3">Integrase zinc-binding domain-containing protein</fullName>
    </recommendedName>
</protein>
<dbReference type="PANTHER" id="PTHR45835">
    <property type="entry name" value="YALI0A06105P"/>
    <property type="match status" value="1"/>
</dbReference>
<dbReference type="PANTHER" id="PTHR45835:SF99">
    <property type="entry name" value="CHROMO DOMAIN-CONTAINING PROTEIN-RELATED"/>
    <property type="match status" value="1"/>
</dbReference>
<accession>A0A5N6LVA4</accession>
<proteinExistence type="predicted"/>
<reference evidence="1 2" key="1">
    <citation type="submission" date="2019-05" db="EMBL/GenBank/DDBJ databases">
        <title>Mikania micrantha, genome provides insights into the molecular mechanism of rapid growth.</title>
        <authorList>
            <person name="Liu B."/>
        </authorList>
    </citation>
    <scope>NUCLEOTIDE SEQUENCE [LARGE SCALE GENOMIC DNA]</scope>
    <source>
        <strain evidence="1">NLD-2019</strain>
        <tissue evidence="1">Leaf</tissue>
    </source>
</reference>
<dbReference type="AlphaFoldDB" id="A0A5N6LVA4"/>
<evidence type="ECO:0000313" key="1">
    <source>
        <dbReference type="EMBL" id="KAD2805205.1"/>
    </source>
</evidence>
<evidence type="ECO:0000313" key="2">
    <source>
        <dbReference type="Proteomes" id="UP000326396"/>
    </source>
</evidence>